<evidence type="ECO:0000313" key="2">
    <source>
        <dbReference type="EMBL" id="CAG8664613.1"/>
    </source>
</evidence>
<comment type="caution">
    <text evidence="2">The sequence shown here is derived from an EMBL/GenBank/DDBJ whole genome shotgun (WGS) entry which is preliminary data.</text>
</comment>
<dbReference type="AlphaFoldDB" id="A0A9N9E8L5"/>
<dbReference type="InterPro" id="IPR038717">
    <property type="entry name" value="Tc1-like_DDE_dom"/>
</dbReference>
<dbReference type="EMBL" id="CAJVPZ010015261">
    <property type="protein sequence ID" value="CAG8664613.1"/>
    <property type="molecule type" value="Genomic_DNA"/>
</dbReference>
<evidence type="ECO:0000313" key="3">
    <source>
        <dbReference type="Proteomes" id="UP000789396"/>
    </source>
</evidence>
<dbReference type="GO" id="GO:0003676">
    <property type="term" value="F:nucleic acid binding"/>
    <property type="evidence" value="ECO:0007669"/>
    <property type="project" value="InterPro"/>
</dbReference>
<dbReference type="OrthoDB" id="2417635at2759"/>
<feature type="non-terminal residue" evidence="2">
    <location>
        <position position="140"/>
    </location>
</feature>
<sequence>MTSEGGHIELVERTLNLAGYINILEDCLLDVLESCEYDEDEMIFQHDNARIHMSIATKAWLKDNNITVLEWPSYFPDLNPIKHLWSEIKRKLKGEYLDRTEKDKLWNRIVQIWKGIGIDVITNLYKSMPARIAVVIEAKG</sequence>
<name>A0A9N9E8L5_9GLOM</name>
<gene>
    <name evidence="2" type="ORF">RFULGI_LOCUS8987</name>
</gene>
<accession>A0A9N9E8L5</accession>
<feature type="domain" description="Tc1-like transposase DDE" evidence="1">
    <location>
        <begin position="24"/>
        <end position="97"/>
    </location>
</feature>
<keyword evidence="3" id="KW-1185">Reference proteome</keyword>
<protein>
    <submittedName>
        <fullName evidence="2">15509_t:CDS:1</fullName>
    </submittedName>
</protein>
<evidence type="ECO:0000259" key="1">
    <source>
        <dbReference type="Pfam" id="PF13358"/>
    </source>
</evidence>
<dbReference type="InterPro" id="IPR036397">
    <property type="entry name" value="RNaseH_sf"/>
</dbReference>
<reference evidence="2" key="1">
    <citation type="submission" date="2021-06" db="EMBL/GenBank/DDBJ databases">
        <authorList>
            <person name="Kallberg Y."/>
            <person name="Tangrot J."/>
            <person name="Rosling A."/>
        </authorList>
    </citation>
    <scope>NUCLEOTIDE SEQUENCE</scope>
    <source>
        <strain evidence="2">IN212</strain>
    </source>
</reference>
<proteinExistence type="predicted"/>
<organism evidence="2 3">
    <name type="scientific">Racocetra fulgida</name>
    <dbReference type="NCBI Taxonomy" id="60492"/>
    <lineage>
        <taxon>Eukaryota</taxon>
        <taxon>Fungi</taxon>
        <taxon>Fungi incertae sedis</taxon>
        <taxon>Mucoromycota</taxon>
        <taxon>Glomeromycotina</taxon>
        <taxon>Glomeromycetes</taxon>
        <taxon>Diversisporales</taxon>
        <taxon>Gigasporaceae</taxon>
        <taxon>Racocetra</taxon>
    </lineage>
</organism>
<dbReference type="Gene3D" id="3.30.420.10">
    <property type="entry name" value="Ribonuclease H-like superfamily/Ribonuclease H"/>
    <property type="match status" value="1"/>
</dbReference>
<dbReference type="Proteomes" id="UP000789396">
    <property type="component" value="Unassembled WGS sequence"/>
</dbReference>
<dbReference type="Pfam" id="PF13358">
    <property type="entry name" value="DDE_3"/>
    <property type="match status" value="1"/>
</dbReference>